<evidence type="ECO:0000256" key="1">
    <source>
        <dbReference type="SAM" id="MobiDB-lite"/>
    </source>
</evidence>
<evidence type="ECO:0000313" key="4">
    <source>
        <dbReference type="Proteomes" id="UP000317078"/>
    </source>
</evidence>
<dbReference type="AlphaFoldDB" id="A0A502EW64"/>
<dbReference type="Pfam" id="PF07589">
    <property type="entry name" value="PEP-CTERM"/>
    <property type="match status" value="1"/>
</dbReference>
<evidence type="ECO:0000259" key="2">
    <source>
        <dbReference type="Pfam" id="PF07589"/>
    </source>
</evidence>
<comment type="caution">
    <text evidence="3">The sequence shown here is derived from an EMBL/GenBank/DDBJ whole genome shotgun (WGS) entry which is preliminary data.</text>
</comment>
<reference evidence="3 4" key="1">
    <citation type="journal article" date="2019" name="Environ. Microbiol.">
        <title>Species interactions and distinct microbial communities in high Arctic permafrost affected cryosols are associated with the CH4 and CO2 gas fluxes.</title>
        <authorList>
            <person name="Altshuler I."/>
            <person name="Hamel J."/>
            <person name="Turney S."/>
            <person name="Magnuson E."/>
            <person name="Levesque R."/>
            <person name="Greer C."/>
            <person name="Whyte L.G."/>
        </authorList>
    </citation>
    <scope>NUCLEOTIDE SEQUENCE [LARGE SCALE GENOMIC DNA]</scope>
    <source>
        <strain evidence="3 4">S9.3B</strain>
    </source>
</reference>
<dbReference type="OrthoDB" id="10004217at2"/>
<keyword evidence="4" id="KW-1185">Reference proteome</keyword>
<protein>
    <submittedName>
        <fullName evidence="3">PEP-CTERM sorting domain-containing protein</fullName>
    </submittedName>
</protein>
<name>A0A502EW64_9PROT</name>
<sequence>MGPVSCRSTCGGGDGFRTPETPNAGLATSREIVISDAAYASGYTFDFLKVDGRVQTNQTAGLLGLTFNYGVENAVLPDFIREQSPFDSALGLYDAVIAIGAAPFSLPSGRIEYSDTVLFFNLILVGANGAGVFDSDAFNRTCGSEADCTYTFTGATTVGVAPTAVPEPASLVVFGAGLLGLAATARQRRTRR</sequence>
<feature type="domain" description="Ice-binding protein C-terminal" evidence="2">
    <location>
        <begin position="164"/>
        <end position="188"/>
    </location>
</feature>
<dbReference type="InterPro" id="IPR013424">
    <property type="entry name" value="Ice-binding_C"/>
</dbReference>
<gene>
    <name evidence="3" type="ORF">EAH89_28890</name>
</gene>
<dbReference type="NCBIfam" id="TIGR02595">
    <property type="entry name" value="PEP_CTERM"/>
    <property type="match status" value="1"/>
</dbReference>
<dbReference type="Proteomes" id="UP000317078">
    <property type="component" value="Unassembled WGS sequence"/>
</dbReference>
<organism evidence="3 4">
    <name type="scientific">Muricoccus nepalensis</name>
    <dbReference type="NCBI Taxonomy" id="1854500"/>
    <lineage>
        <taxon>Bacteria</taxon>
        <taxon>Pseudomonadati</taxon>
        <taxon>Pseudomonadota</taxon>
        <taxon>Alphaproteobacteria</taxon>
        <taxon>Acetobacterales</taxon>
        <taxon>Roseomonadaceae</taxon>
        <taxon>Muricoccus</taxon>
    </lineage>
</organism>
<dbReference type="EMBL" id="RCZP01000069">
    <property type="protein sequence ID" value="TPG40686.1"/>
    <property type="molecule type" value="Genomic_DNA"/>
</dbReference>
<evidence type="ECO:0000313" key="3">
    <source>
        <dbReference type="EMBL" id="TPG40686.1"/>
    </source>
</evidence>
<accession>A0A502EW64</accession>
<proteinExistence type="predicted"/>
<feature type="region of interest" description="Disordered" evidence="1">
    <location>
        <begin position="1"/>
        <end position="23"/>
    </location>
</feature>